<keyword evidence="1" id="KW-0934">Plastid</keyword>
<gene>
    <name evidence="1" type="primary">orf68</name>
</gene>
<organism evidence="1">
    <name type="scientific">Membranoptera platyphylla</name>
    <dbReference type="NCBI Taxonomy" id="1204437"/>
    <lineage>
        <taxon>Eukaryota</taxon>
        <taxon>Rhodophyta</taxon>
        <taxon>Florideophyceae</taxon>
        <taxon>Rhodymeniophycidae</taxon>
        <taxon>Ceramiales</taxon>
        <taxon>Delesseriaceae</taxon>
        <taxon>Membranoptera</taxon>
    </lineage>
</organism>
<dbReference type="AlphaFoldDB" id="A0A1I9KQR5"/>
<geneLocation type="plastid" evidence="1"/>
<name>A0A1I9KQR5_9FLOR</name>
<evidence type="ECO:0000313" key="1">
    <source>
        <dbReference type="EMBL" id="AMJ16940.1"/>
    </source>
</evidence>
<reference evidence="1" key="1">
    <citation type="submission" date="2015-07" db="EMBL/GenBank/DDBJ databases">
        <title>Molecular Investigation of Pacific North American Membranoptera.</title>
        <authorList>
            <person name="Hughey J.R."/>
            <person name="Hommersand M.H."/>
            <person name="Miller K.A."/>
            <person name="Fuller T."/>
            <person name="Lin S.-M."/>
            <person name="Gabrielson P.W."/>
        </authorList>
    </citation>
    <scope>NUCLEOTIDE SEQUENCE</scope>
</reference>
<proteinExistence type="predicted"/>
<accession>A0A1I9KQR5</accession>
<dbReference type="RefSeq" id="YP_009326683.1">
    <property type="nucleotide sequence ID" value="NC_032041.1"/>
</dbReference>
<dbReference type="EMBL" id="KT266849">
    <property type="protein sequence ID" value="AMJ16940.1"/>
    <property type="molecule type" value="Genomic_DNA"/>
</dbReference>
<dbReference type="GeneID" id="30511729"/>
<evidence type="ECO:0008006" key="2">
    <source>
        <dbReference type="Google" id="ProtNLM"/>
    </source>
</evidence>
<protein>
    <recommendedName>
        <fullName evidence="2">Cytochrome b6-f complex subunit PetP</fullName>
    </recommendedName>
</protein>
<sequence>MHYSDSIKIKTIPQKIKLKLIKHLHKKLHIVGYKVINSESTVPIIELSNYTRIWILPNEIKINIT</sequence>